<feature type="compositionally biased region" description="Polar residues" evidence="1">
    <location>
        <begin position="1"/>
        <end position="11"/>
    </location>
</feature>
<evidence type="ECO:0000313" key="2">
    <source>
        <dbReference type="EMBL" id="CDR02441.1"/>
    </source>
</evidence>
<dbReference type="PATRIC" id="fig|576784.4.peg.665"/>
<proteinExistence type="predicted"/>
<name>A0A060ZCU4_9ACTN</name>
<feature type="region of interest" description="Disordered" evidence="1">
    <location>
        <begin position="1"/>
        <end position="36"/>
    </location>
</feature>
<sequence>MRSISPLSSSFGWGPGRAPLVQEPEGPVDRPEFGDLPVLGEVPEVGQEDDVLLACAAEEIAEGRLHRRPVDALAVEAVLGVRHDGHGTAAHWSDGDCTVQGATPARGGPVSGGM</sequence>
<accession>A0A060ZCU4</accession>
<organism evidence="2">
    <name type="scientific">Streptomyces iranensis</name>
    <dbReference type="NCBI Taxonomy" id="576784"/>
    <lineage>
        <taxon>Bacteria</taxon>
        <taxon>Bacillati</taxon>
        <taxon>Actinomycetota</taxon>
        <taxon>Actinomycetes</taxon>
        <taxon>Kitasatosporales</taxon>
        <taxon>Streptomycetaceae</taxon>
        <taxon>Streptomyces</taxon>
        <taxon>Streptomyces violaceusniger group</taxon>
    </lineage>
</organism>
<feature type="region of interest" description="Disordered" evidence="1">
    <location>
        <begin position="87"/>
        <end position="114"/>
    </location>
</feature>
<dbReference type="AlphaFoldDB" id="A0A060ZCU4"/>
<dbReference type="EMBL" id="LK022848">
    <property type="protein sequence ID" value="CDR02441.1"/>
    <property type="molecule type" value="Genomic_DNA"/>
</dbReference>
<evidence type="ECO:0000256" key="1">
    <source>
        <dbReference type="SAM" id="MobiDB-lite"/>
    </source>
</evidence>
<gene>
    <name evidence="2" type="ORF">SIRAN771</name>
</gene>
<dbReference type="HOGENOM" id="CLU_2119761_0_0_11"/>
<dbReference type="GeneID" id="32464656"/>
<protein>
    <submittedName>
        <fullName evidence="2">Uncharacterized protein</fullName>
    </submittedName>
</protein>
<reference evidence="2" key="1">
    <citation type="submission" date="2014-05" db="EMBL/GenBank/DDBJ databases">
        <authorList>
            <person name="Horn Fabian"/>
        </authorList>
    </citation>
    <scope>NUCLEOTIDE SEQUENCE</scope>
</reference>